<organism evidence="1 2">
    <name type="scientific">Powai lake megavirus</name>
    <dbReference type="NCBI Taxonomy" id="1842663"/>
    <lineage>
        <taxon>Viruses</taxon>
        <taxon>Varidnaviria</taxon>
        <taxon>Bamfordvirae</taxon>
        <taxon>Nucleocytoviricota</taxon>
        <taxon>Megaviricetes</taxon>
        <taxon>Imitervirales</taxon>
        <taxon>Mimiviridae</taxon>
        <taxon>Megamimivirinae</taxon>
        <taxon>Megavirus</taxon>
        <taxon>Megavirus powaiense</taxon>
    </lineage>
</organism>
<dbReference type="Proteomes" id="UP000241365">
    <property type="component" value="Segment"/>
</dbReference>
<protein>
    <recommendedName>
        <fullName evidence="3">NET domain-containing protein</fullName>
    </recommendedName>
</protein>
<evidence type="ECO:0000313" key="1">
    <source>
        <dbReference type="EMBL" id="ANB50627.1"/>
    </source>
</evidence>
<reference evidence="1 2" key="1">
    <citation type="journal article" date="2016" name="Genome Announc.">
        <title>Complete Genome Sequence of a New Megavirus Family Member Isolated from an Inland Water Lake for the First Time in India.</title>
        <authorList>
            <person name="Chatterjee A."/>
            <person name="Ali F."/>
            <person name="Bange D."/>
            <person name="Kondabagil K."/>
        </authorList>
    </citation>
    <scope>NUCLEOTIDE SEQUENCE [LARGE SCALE GENOMIC DNA]</scope>
    <source>
        <strain evidence="1">1</strain>
    </source>
</reference>
<evidence type="ECO:0000313" key="2">
    <source>
        <dbReference type="Proteomes" id="UP000241365"/>
    </source>
</evidence>
<accession>A0A167RFN1</accession>
<evidence type="ECO:0008006" key="3">
    <source>
        <dbReference type="Google" id="ProtNLM"/>
    </source>
</evidence>
<dbReference type="KEGG" id="vg:80512989"/>
<keyword evidence="2" id="KW-1185">Reference proteome</keyword>
<name>A0A167RFN1_9VIRU</name>
<sequence>MNLNKSKYSRDDRKHIVESIENLKNDKDYVAIFKILMNDDANSYTQNSNGVFLNLSLVSDNTLDDISRYLRKINKINKKHIEVDIDIVPNYDVSKNDRVYKLSNYEKNIIKQRNLKKVLDDDSEYEELRFSAKKQNKKCCPKVTKKSHHQESLNQ</sequence>
<dbReference type="EMBL" id="KU877344">
    <property type="protein sequence ID" value="ANB50627.1"/>
    <property type="molecule type" value="Genomic_DNA"/>
</dbReference>
<dbReference type="RefSeq" id="YP_010776378.1">
    <property type="nucleotide sequence ID" value="NC_075034.1"/>
</dbReference>
<dbReference type="GeneID" id="80512989"/>
<proteinExistence type="predicted"/>